<dbReference type="PROSITE" id="PS00622">
    <property type="entry name" value="HTH_LUXR_1"/>
    <property type="match status" value="1"/>
</dbReference>
<dbReference type="STRING" id="861299.J421_1783"/>
<dbReference type="RefSeq" id="WP_025410823.1">
    <property type="nucleotide sequence ID" value="NZ_CP007128.1"/>
</dbReference>
<feature type="domain" description="HTH luxR-type" evidence="4">
    <location>
        <begin position="283"/>
        <end position="348"/>
    </location>
</feature>
<proteinExistence type="predicted"/>
<gene>
    <name evidence="5" type="ORF">J421_1783</name>
</gene>
<keyword evidence="6" id="KW-1185">Reference proteome</keyword>
<dbReference type="SUPFAM" id="SSF46894">
    <property type="entry name" value="C-terminal effector domain of the bipartite response regulators"/>
    <property type="match status" value="1"/>
</dbReference>
<dbReference type="PRINTS" id="PR00038">
    <property type="entry name" value="HTHLUXR"/>
</dbReference>
<dbReference type="eggNOG" id="COG2197">
    <property type="taxonomic scope" value="Bacteria"/>
</dbReference>
<protein>
    <submittedName>
        <fullName evidence="5">Regulatory protein LuxR</fullName>
    </submittedName>
</protein>
<dbReference type="OrthoDB" id="9815744at2"/>
<organism evidence="5 6">
    <name type="scientific">Gemmatirosa kalamazoonensis</name>
    <dbReference type="NCBI Taxonomy" id="861299"/>
    <lineage>
        <taxon>Bacteria</taxon>
        <taxon>Pseudomonadati</taxon>
        <taxon>Gemmatimonadota</taxon>
        <taxon>Gemmatimonadia</taxon>
        <taxon>Gemmatimonadales</taxon>
        <taxon>Gemmatimonadaceae</taxon>
        <taxon>Gemmatirosa</taxon>
    </lineage>
</organism>
<evidence type="ECO:0000256" key="3">
    <source>
        <dbReference type="ARBA" id="ARBA00023163"/>
    </source>
</evidence>
<dbReference type="Pfam" id="PF00196">
    <property type="entry name" value="GerE"/>
    <property type="match status" value="1"/>
</dbReference>
<dbReference type="Gene3D" id="1.10.10.10">
    <property type="entry name" value="Winged helix-like DNA-binding domain superfamily/Winged helix DNA-binding domain"/>
    <property type="match status" value="1"/>
</dbReference>
<dbReference type="PANTHER" id="PTHR44688:SF16">
    <property type="entry name" value="DNA-BINDING TRANSCRIPTIONAL ACTIVATOR DEVR_DOSR"/>
    <property type="match status" value="1"/>
</dbReference>
<dbReference type="PROSITE" id="PS50043">
    <property type="entry name" value="HTH_LUXR_2"/>
    <property type="match status" value="1"/>
</dbReference>
<dbReference type="InterPro" id="IPR016032">
    <property type="entry name" value="Sig_transdc_resp-reg_C-effctor"/>
</dbReference>
<dbReference type="GO" id="GO:0006355">
    <property type="term" value="P:regulation of DNA-templated transcription"/>
    <property type="evidence" value="ECO:0007669"/>
    <property type="project" value="InterPro"/>
</dbReference>
<name>W0RG70_9BACT</name>
<dbReference type="InterPro" id="IPR036388">
    <property type="entry name" value="WH-like_DNA-bd_sf"/>
</dbReference>
<dbReference type="SUPFAM" id="SSF55781">
    <property type="entry name" value="GAF domain-like"/>
    <property type="match status" value="1"/>
</dbReference>
<dbReference type="Proteomes" id="UP000019151">
    <property type="component" value="Chromosome"/>
</dbReference>
<accession>W0RG70</accession>
<sequence length="357" mass="38531">MEAVYRSVRRACYAGFDSVTLRREVAARVAPAVPYDKYAFSTCDPDTGLMTHTVADGVTSDLARAYVERLYPYHCACLTMDVPRTGVAVFSMLDLSPPTRDVLAAHGFDEQLQVSLTAEGRLVGTWCMMRADDAPPPRDAERALLRRLIPHVTRGLQAAARVDHGLAAARGGAIDDADHAPGILVLDARDRPTTRTPLAAAWLDDLADVGLDMPDGLPLAVHALVVRLRAVRADVAADAHVRLRGRSGRWYVLRASLAEPDAYGECAIVVVVRPAVPREVATLLTRLYGLSTREREIAAAVARGESTKEIAAALGLSPHTVLEHIDRACGKIGVHGRKALIAKLFFDGYHPLLGQSA</sequence>
<evidence type="ECO:0000256" key="1">
    <source>
        <dbReference type="ARBA" id="ARBA00023015"/>
    </source>
</evidence>
<evidence type="ECO:0000259" key="4">
    <source>
        <dbReference type="PROSITE" id="PS50043"/>
    </source>
</evidence>
<keyword evidence="2" id="KW-0238">DNA-binding</keyword>
<dbReference type="HOGENOM" id="CLU_061962_0_0_0"/>
<dbReference type="PANTHER" id="PTHR44688">
    <property type="entry name" value="DNA-BINDING TRANSCRIPTIONAL ACTIVATOR DEVR_DOSR"/>
    <property type="match status" value="1"/>
</dbReference>
<keyword evidence="3" id="KW-0804">Transcription</keyword>
<dbReference type="SMART" id="SM00421">
    <property type="entry name" value="HTH_LUXR"/>
    <property type="match status" value="1"/>
</dbReference>
<reference evidence="5 6" key="1">
    <citation type="journal article" date="2014" name="Genome Announc.">
        <title>Genome Sequence and Methylome of Soil Bacterium Gemmatirosa kalamazoonensis KBS708T, a Member of the Rarely Cultivated Gemmatimonadetes Phylum.</title>
        <authorList>
            <person name="Debruyn J.M."/>
            <person name="Radosevich M."/>
            <person name="Wommack K.E."/>
            <person name="Polson S.W."/>
            <person name="Hauser L.J."/>
            <person name="Fawaz M.N."/>
            <person name="Korlach J."/>
            <person name="Tsai Y.C."/>
        </authorList>
    </citation>
    <scope>NUCLEOTIDE SEQUENCE [LARGE SCALE GENOMIC DNA]</scope>
    <source>
        <strain evidence="5 6">KBS708</strain>
    </source>
</reference>
<dbReference type="InParanoid" id="W0RG70"/>
<evidence type="ECO:0000313" key="5">
    <source>
        <dbReference type="EMBL" id="AHG89320.1"/>
    </source>
</evidence>
<keyword evidence="1" id="KW-0805">Transcription regulation</keyword>
<dbReference type="EMBL" id="CP007128">
    <property type="protein sequence ID" value="AHG89320.1"/>
    <property type="molecule type" value="Genomic_DNA"/>
</dbReference>
<dbReference type="GO" id="GO:0003677">
    <property type="term" value="F:DNA binding"/>
    <property type="evidence" value="ECO:0007669"/>
    <property type="project" value="UniProtKB-KW"/>
</dbReference>
<dbReference type="CDD" id="cd06170">
    <property type="entry name" value="LuxR_C_like"/>
    <property type="match status" value="1"/>
</dbReference>
<evidence type="ECO:0000256" key="2">
    <source>
        <dbReference type="ARBA" id="ARBA00023125"/>
    </source>
</evidence>
<dbReference type="KEGG" id="gba:J421_1783"/>
<dbReference type="AlphaFoldDB" id="W0RG70"/>
<dbReference type="InterPro" id="IPR000792">
    <property type="entry name" value="Tscrpt_reg_LuxR_C"/>
</dbReference>
<evidence type="ECO:0000313" key="6">
    <source>
        <dbReference type="Proteomes" id="UP000019151"/>
    </source>
</evidence>